<organism evidence="9 10">
    <name type="scientific">Streptomyces hyaluromycini</name>
    <dbReference type="NCBI Taxonomy" id="1377993"/>
    <lineage>
        <taxon>Bacteria</taxon>
        <taxon>Bacillati</taxon>
        <taxon>Actinomycetota</taxon>
        <taxon>Actinomycetes</taxon>
        <taxon>Kitasatosporales</taxon>
        <taxon>Streptomycetaceae</taxon>
        <taxon>Streptomyces</taxon>
    </lineage>
</organism>
<feature type="transmembrane region" description="Helical" evidence="7">
    <location>
        <begin position="165"/>
        <end position="192"/>
    </location>
</feature>
<evidence type="ECO:0000256" key="7">
    <source>
        <dbReference type="RuleBase" id="RU363032"/>
    </source>
</evidence>
<dbReference type="Gene3D" id="1.10.3720.10">
    <property type="entry name" value="MetI-like"/>
    <property type="match status" value="1"/>
</dbReference>
<dbReference type="PANTHER" id="PTHR30193">
    <property type="entry name" value="ABC TRANSPORTER PERMEASE PROTEIN"/>
    <property type="match status" value="1"/>
</dbReference>
<keyword evidence="3" id="KW-1003">Cell membrane</keyword>
<feature type="transmembrane region" description="Helical" evidence="7">
    <location>
        <begin position="213"/>
        <end position="232"/>
    </location>
</feature>
<dbReference type="InterPro" id="IPR000515">
    <property type="entry name" value="MetI-like"/>
</dbReference>
<feature type="transmembrane region" description="Helical" evidence="7">
    <location>
        <begin position="269"/>
        <end position="289"/>
    </location>
</feature>
<comment type="similarity">
    <text evidence="7">Belongs to the binding-protein-dependent transport system permease family.</text>
</comment>
<evidence type="ECO:0000256" key="4">
    <source>
        <dbReference type="ARBA" id="ARBA00022692"/>
    </source>
</evidence>
<dbReference type="InterPro" id="IPR051393">
    <property type="entry name" value="ABC_transporter_permease"/>
</dbReference>
<evidence type="ECO:0000256" key="5">
    <source>
        <dbReference type="ARBA" id="ARBA00022989"/>
    </source>
</evidence>
<evidence type="ECO:0000313" key="9">
    <source>
        <dbReference type="EMBL" id="MER7180409.1"/>
    </source>
</evidence>
<sequence length="299" mass="32847">MSSTRRGRSGRRRTPRALWLFPVPALALYLFFFAYPTVQAVQYALTDWDGYSAAYHNVGLHNFTQLATADDTFANAAENNLKLTVTVVLAQTAIALLLALYLVRTTRASTLLRAVFFLPAVLSSVSVAFVWRFVYDPDGGLLNSALRAVGLGSFQSVYLGNPNTAVFWLALTQVWFHAGQMMVVFIAGLQAIPRELYEAAELDGAGRGARFRYVTWPLVAPATGIVVAYTTVQSFKAFDLVLGLGGNPPSPALDILSTRVYTTFSNNQFGYAAAQSLVFMALIALLTWVQRRAIRRATR</sequence>
<name>A0ABV1WUG0_9ACTN</name>
<protein>
    <submittedName>
        <fullName evidence="9">Sugar ABC transporter permease</fullName>
    </submittedName>
</protein>
<feature type="transmembrane region" description="Helical" evidence="7">
    <location>
        <begin position="115"/>
        <end position="134"/>
    </location>
</feature>
<keyword evidence="10" id="KW-1185">Reference proteome</keyword>
<proteinExistence type="inferred from homology"/>
<evidence type="ECO:0000256" key="6">
    <source>
        <dbReference type="ARBA" id="ARBA00023136"/>
    </source>
</evidence>
<dbReference type="RefSeq" id="WP_350780426.1">
    <property type="nucleotide sequence ID" value="NZ_JBEPEK010000073.1"/>
</dbReference>
<dbReference type="EMBL" id="JBEPEK010000073">
    <property type="protein sequence ID" value="MER7180409.1"/>
    <property type="molecule type" value="Genomic_DNA"/>
</dbReference>
<keyword evidence="6 7" id="KW-0472">Membrane</keyword>
<feature type="transmembrane region" description="Helical" evidence="7">
    <location>
        <begin position="83"/>
        <end position="103"/>
    </location>
</feature>
<dbReference type="InterPro" id="IPR035906">
    <property type="entry name" value="MetI-like_sf"/>
</dbReference>
<dbReference type="PROSITE" id="PS50928">
    <property type="entry name" value="ABC_TM1"/>
    <property type="match status" value="1"/>
</dbReference>
<evidence type="ECO:0000259" key="8">
    <source>
        <dbReference type="PROSITE" id="PS50928"/>
    </source>
</evidence>
<keyword evidence="4 7" id="KW-0812">Transmembrane</keyword>
<dbReference type="Pfam" id="PF00528">
    <property type="entry name" value="BPD_transp_1"/>
    <property type="match status" value="1"/>
</dbReference>
<dbReference type="Proteomes" id="UP001474181">
    <property type="component" value="Unassembled WGS sequence"/>
</dbReference>
<comment type="caution">
    <text evidence="9">The sequence shown here is derived from an EMBL/GenBank/DDBJ whole genome shotgun (WGS) entry which is preliminary data.</text>
</comment>
<keyword evidence="5 7" id="KW-1133">Transmembrane helix</keyword>
<evidence type="ECO:0000256" key="3">
    <source>
        <dbReference type="ARBA" id="ARBA00022475"/>
    </source>
</evidence>
<reference evidence="9 10" key="1">
    <citation type="submission" date="2024-06" db="EMBL/GenBank/DDBJ databases">
        <title>The Natural Products Discovery Center: Release of the First 8490 Sequenced Strains for Exploring Actinobacteria Biosynthetic Diversity.</title>
        <authorList>
            <person name="Kalkreuter E."/>
            <person name="Kautsar S.A."/>
            <person name="Yang D."/>
            <person name="Bader C.D."/>
            <person name="Teijaro C.N."/>
            <person name="Fluegel L."/>
            <person name="Davis C.M."/>
            <person name="Simpson J.R."/>
            <person name="Lauterbach L."/>
            <person name="Steele A.D."/>
            <person name="Gui C."/>
            <person name="Meng S."/>
            <person name="Li G."/>
            <person name="Viehrig K."/>
            <person name="Ye F."/>
            <person name="Su P."/>
            <person name="Kiefer A.F."/>
            <person name="Nichols A."/>
            <person name="Cepeda A.J."/>
            <person name="Yan W."/>
            <person name="Fan B."/>
            <person name="Jiang Y."/>
            <person name="Adhikari A."/>
            <person name="Zheng C.-J."/>
            <person name="Schuster L."/>
            <person name="Cowan T.M."/>
            <person name="Smanski M.J."/>
            <person name="Chevrette M.G."/>
            <person name="De Carvalho L.P.S."/>
            <person name="Shen B."/>
        </authorList>
    </citation>
    <scope>NUCLEOTIDE SEQUENCE [LARGE SCALE GENOMIC DNA]</scope>
    <source>
        <strain evidence="9 10">NPDC000234</strain>
    </source>
</reference>
<evidence type="ECO:0000313" key="10">
    <source>
        <dbReference type="Proteomes" id="UP001474181"/>
    </source>
</evidence>
<dbReference type="SUPFAM" id="SSF161098">
    <property type="entry name" value="MetI-like"/>
    <property type="match status" value="1"/>
</dbReference>
<dbReference type="CDD" id="cd06261">
    <property type="entry name" value="TM_PBP2"/>
    <property type="match status" value="1"/>
</dbReference>
<gene>
    <name evidence="9" type="ORF">ABT404_13180</name>
</gene>
<evidence type="ECO:0000256" key="1">
    <source>
        <dbReference type="ARBA" id="ARBA00004651"/>
    </source>
</evidence>
<evidence type="ECO:0000256" key="2">
    <source>
        <dbReference type="ARBA" id="ARBA00022448"/>
    </source>
</evidence>
<feature type="domain" description="ABC transmembrane type-1" evidence="8">
    <location>
        <begin position="77"/>
        <end position="290"/>
    </location>
</feature>
<keyword evidence="2 7" id="KW-0813">Transport</keyword>
<accession>A0ABV1WUG0</accession>
<comment type="subcellular location">
    <subcellularLocation>
        <location evidence="1 7">Cell membrane</location>
        <topology evidence="1 7">Multi-pass membrane protein</topology>
    </subcellularLocation>
</comment>
<dbReference type="PANTHER" id="PTHR30193:SF41">
    <property type="entry name" value="DIACETYLCHITOBIOSE UPTAKE SYSTEM PERMEASE PROTEIN NGCF"/>
    <property type="match status" value="1"/>
</dbReference>